<dbReference type="InterPro" id="IPR027417">
    <property type="entry name" value="P-loop_NTPase"/>
</dbReference>
<dbReference type="InParanoid" id="S0EWU8"/>
<dbReference type="eggNOG" id="COG1116">
    <property type="taxonomic scope" value="Bacteria"/>
</dbReference>
<evidence type="ECO:0000256" key="3">
    <source>
        <dbReference type="ARBA" id="ARBA00022840"/>
    </source>
</evidence>
<dbReference type="KEGG" id="ccz:CCALI_02440"/>
<accession>S0EWU8</accession>
<dbReference type="CDD" id="cd03293">
    <property type="entry name" value="ABC_NrtD_SsuB_transporters"/>
    <property type="match status" value="1"/>
</dbReference>
<dbReference type="FunCoup" id="S0EWU8">
    <property type="interactions" value="180"/>
</dbReference>
<organism evidence="5 6">
    <name type="scientific">Chthonomonas calidirosea (strain DSM 23976 / ICMP 18418 / T49)</name>
    <dbReference type="NCBI Taxonomy" id="1303518"/>
    <lineage>
        <taxon>Bacteria</taxon>
        <taxon>Bacillati</taxon>
        <taxon>Armatimonadota</taxon>
        <taxon>Chthonomonadia</taxon>
        <taxon>Chthonomonadales</taxon>
        <taxon>Chthonomonadaceae</taxon>
        <taxon>Chthonomonas</taxon>
    </lineage>
</organism>
<dbReference type="PROSITE" id="PS50893">
    <property type="entry name" value="ABC_TRANSPORTER_2"/>
    <property type="match status" value="1"/>
</dbReference>
<dbReference type="Proteomes" id="UP000014227">
    <property type="component" value="Chromosome I"/>
</dbReference>
<dbReference type="EMBL" id="HF951689">
    <property type="protein sequence ID" value="CCW36239.1"/>
    <property type="molecule type" value="Genomic_DNA"/>
</dbReference>
<dbReference type="SUPFAM" id="SSF52540">
    <property type="entry name" value="P-loop containing nucleoside triphosphate hydrolases"/>
    <property type="match status" value="1"/>
</dbReference>
<dbReference type="Pfam" id="PF00005">
    <property type="entry name" value="ABC_tran"/>
    <property type="match status" value="1"/>
</dbReference>
<dbReference type="GO" id="GO:0016887">
    <property type="term" value="F:ATP hydrolysis activity"/>
    <property type="evidence" value="ECO:0007669"/>
    <property type="project" value="InterPro"/>
</dbReference>
<feature type="domain" description="ABC transporter" evidence="4">
    <location>
        <begin position="15"/>
        <end position="241"/>
    </location>
</feature>
<dbReference type="InterPro" id="IPR017871">
    <property type="entry name" value="ABC_transporter-like_CS"/>
</dbReference>
<dbReference type="PATRIC" id="fig|1303518.3.peg.2537"/>
<protein>
    <submittedName>
        <fullName evidence="5">ABC-type nitrate/sulfonate/bicarbonate transport system, ATPase component</fullName>
    </submittedName>
</protein>
<evidence type="ECO:0000313" key="6">
    <source>
        <dbReference type="Proteomes" id="UP000014227"/>
    </source>
</evidence>
<dbReference type="PANTHER" id="PTHR42788:SF19">
    <property type="entry name" value="ALIPHATIC SULFONATES IMPORT ATP-BINDING PROTEIN SSUB 2"/>
    <property type="match status" value="1"/>
</dbReference>
<evidence type="ECO:0000256" key="2">
    <source>
        <dbReference type="ARBA" id="ARBA00022741"/>
    </source>
</evidence>
<dbReference type="Gene3D" id="3.40.50.300">
    <property type="entry name" value="P-loop containing nucleotide triphosphate hydrolases"/>
    <property type="match status" value="1"/>
</dbReference>
<keyword evidence="1" id="KW-0813">Transport</keyword>
<reference evidence="6" key="1">
    <citation type="submission" date="2013-03" db="EMBL/GenBank/DDBJ databases">
        <title>Genome sequence of Chthonomonas calidirosea, the first sequenced genome from the Armatimonadetes phylum (formally candidate division OP10).</title>
        <authorList>
            <person name="Lee K.C.Y."/>
            <person name="Morgan X.C."/>
            <person name="Dunfield P.F."/>
            <person name="Tamas I."/>
            <person name="Houghton K.M."/>
            <person name="Vyssotski M."/>
            <person name="Ryan J.L.J."/>
            <person name="Lagutin K."/>
            <person name="McDonald I.R."/>
            <person name="Stott M.B."/>
        </authorList>
    </citation>
    <scope>NUCLEOTIDE SEQUENCE [LARGE SCALE GENOMIC DNA]</scope>
    <source>
        <strain evidence="6">DSM 23976 / ICMP 18418 / T49</strain>
    </source>
</reference>
<evidence type="ECO:0000259" key="4">
    <source>
        <dbReference type="PROSITE" id="PS50893"/>
    </source>
</evidence>
<dbReference type="SMART" id="SM00382">
    <property type="entry name" value="AAA"/>
    <property type="match status" value="1"/>
</dbReference>
<name>S0EWU8_CHTCT</name>
<keyword evidence="2" id="KW-0547">Nucleotide-binding</keyword>
<dbReference type="InterPro" id="IPR003439">
    <property type="entry name" value="ABC_transporter-like_ATP-bd"/>
</dbReference>
<dbReference type="OrthoDB" id="9807242at2"/>
<dbReference type="GO" id="GO:0005524">
    <property type="term" value="F:ATP binding"/>
    <property type="evidence" value="ECO:0007669"/>
    <property type="project" value="UniProtKB-KW"/>
</dbReference>
<dbReference type="PANTHER" id="PTHR42788">
    <property type="entry name" value="TAURINE IMPORT ATP-BINDING PROTEIN-RELATED"/>
    <property type="match status" value="1"/>
</dbReference>
<dbReference type="InterPro" id="IPR003593">
    <property type="entry name" value="AAA+_ATPase"/>
</dbReference>
<evidence type="ECO:0000256" key="1">
    <source>
        <dbReference type="ARBA" id="ARBA00022448"/>
    </source>
</evidence>
<dbReference type="InterPro" id="IPR050166">
    <property type="entry name" value="ABC_transporter_ATP-bind"/>
</dbReference>
<keyword evidence="3" id="KW-0067">ATP-binding</keyword>
<dbReference type="RefSeq" id="WP_016483753.1">
    <property type="nucleotide sequence ID" value="NC_021487.1"/>
</dbReference>
<dbReference type="PROSITE" id="PS00211">
    <property type="entry name" value="ABC_TRANSPORTER_1"/>
    <property type="match status" value="1"/>
</dbReference>
<dbReference type="STRING" id="454171.CP488_01650"/>
<dbReference type="AlphaFoldDB" id="S0EWU8"/>
<evidence type="ECO:0000313" key="5">
    <source>
        <dbReference type="EMBL" id="CCW36239.1"/>
    </source>
</evidence>
<proteinExistence type="predicted"/>
<keyword evidence="6" id="KW-1185">Reference proteome</keyword>
<sequence length="258" mass="28711">MTRSDLATIHTTAQIQSSDVPAVAIKQLEHAYGNLSVIENFNLEIRRHEFLAIVGPSGCGKTTLLSLLSGYEQPTKGSIARLGEVRMIYQQGGLFPWLTVAENIGLGLKRLPNAKERQKKLEEMLALVELPMFADSYPHQLSGGMKQRVELARALADDSDILLMDEPFSSLDYIARLQLRQELGRILSLRPRTVVLVTHDLEEAAHLADRVIVLSERPARIQCELVVNAPRPRNLTHPAVIETTQRLLIEMGLEGAPK</sequence>
<gene>
    <name evidence="5" type="ORF">CCALI_02440</name>
</gene>
<dbReference type="HOGENOM" id="CLU_000604_1_22_0"/>